<evidence type="ECO:0000259" key="7">
    <source>
        <dbReference type="Pfam" id="PF01545"/>
    </source>
</evidence>
<dbReference type="InterPro" id="IPR058533">
    <property type="entry name" value="Cation_efflux_TM"/>
</dbReference>
<evidence type="ECO:0000256" key="1">
    <source>
        <dbReference type="ARBA" id="ARBA00004141"/>
    </source>
</evidence>
<dbReference type="InterPro" id="IPR002524">
    <property type="entry name" value="Cation_efflux"/>
</dbReference>
<feature type="domain" description="Cation efflux protein cytoplasmic" evidence="8">
    <location>
        <begin position="295"/>
        <end position="362"/>
    </location>
</feature>
<feature type="domain" description="Cation efflux protein cytoplasmic" evidence="8">
    <location>
        <begin position="215"/>
        <end position="282"/>
    </location>
</feature>
<keyword evidence="5 6" id="KW-0472">Membrane</keyword>
<keyword evidence="4 6" id="KW-1133">Transmembrane helix</keyword>
<evidence type="ECO:0000256" key="3">
    <source>
        <dbReference type="ARBA" id="ARBA00022692"/>
    </source>
</evidence>
<gene>
    <name evidence="9" type="ORF">UFOPK3444_00753</name>
</gene>
<dbReference type="PANTHER" id="PTHR43840">
    <property type="entry name" value="MITOCHONDRIAL METAL TRANSPORTER 1-RELATED"/>
    <property type="match status" value="1"/>
</dbReference>
<feature type="transmembrane region" description="Helical" evidence="6">
    <location>
        <begin position="112"/>
        <end position="131"/>
    </location>
</feature>
<feature type="transmembrane region" description="Helical" evidence="6">
    <location>
        <begin position="143"/>
        <end position="166"/>
    </location>
</feature>
<feature type="domain" description="Cation efflux protein cytoplasmic" evidence="8">
    <location>
        <begin position="385"/>
        <end position="452"/>
    </location>
</feature>
<comment type="subcellular location">
    <subcellularLocation>
        <location evidence="1">Membrane</location>
        <topology evidence="1">Multi-pass membrane protein</topology>
    </subcellularLocation>
</comment>
<evidence type="ECO:0000259" key="8">
    <source>
        <dbReference type="Pfam" id="PF16916"/>
    </source>
</evidence>
<dbReference type="Pfam" id="PF16916">
    <property type="entry name" value="ZT_dimer"/>
    <property type="match status" value="3"/>
</dbReference>
<dbReference type="GO" id="GO:0016020">
    <property type="term" value="C:membrane"/>
    <property type="evidence" value="ECO:0007669"/>
    <property type="project" value="UniProtKB-SubCell"/>
</dbReference>
<keyword evidence="3 6" id="KW-0812">Transmembrane</keyword>
<feature type="domain" description="Cation efflux protein transmembrane" evidence="7">
    <location>
        <begin position="9"/>
        <end position="203"/>
    </location>
</feature>
<sequence length="453" mass="46936">MTAIRRTALLSIVAASALVALKLVAGLASGSLGLLAEAAHSATDLVAALLTFFAVGVSEQPPDDTHPFGHNKAEHLAALAEGTFLLLASAVIAIEAIGRLTGGDQPELNTQWWTFAVLGVVIVVDFSRTFASHRTAEKHHSAALHANAVHFAADMGGSIAVLLGLILASRGTPGADSVAALVVAGIVVLAATRLMRQNISVLMDSTPEGAEDLAREAIAKLGPGVELRRLRMRSAGGRTFADVVVAVEPDAGLAAGHAMADAVEEAVEEALGDGDVVVHVEPNEDGASARARASAAALTIPEIREVHNVELVRVGDRLELSLHIKLPRDLSLELAHEAADSAEQAILGAVPELSVVHSHIEPLAEEFDGEAVDANDVPAADAALRQATLEVAGTQPQDIKLRRTSRGLVAMLTIGVSADLLLADAHALASRVEARAQELDPSLDGVVVHTEPV</sequence>
<dbReference type="Gene3D" id="3.30.70.1350">
    <property type="entry name" value="Cation efflux protein, cytoplasmic domain"/>
    <property type="match status" value="3"/>
</dbReference>
<dbReference type="GO" id="GO:0008324">
    <property type="term" value="F:monoatomic cation transmembrane transporter activity"/>
    <property type="evidence" value="ECO:0007669"/>
    <property type="project" value="InterPro"/>
</dbReference>
<feature type="transmembrane region" description="Helical" evidence="6">
    <location>
        <begin position="178"/>
        <end position="195"/>
    </location>
</feature>
<reference evidence="9" key="1">
    <citation type="submission" date="2020-05" db="EMBL/GenBank/DDBJ databases">
        <authorList>
            <person name="Chiriac C."/>
            <person name="Salcher M."/>
            <person name="Ghai R."/>
            <person name="Kavagutti S V."/>
        </authorList>
    </citation>
    <scope>NUCLEOTIDE SEQUENCE</scope>
</reference>
<evidence type="ECO:0000313" key="9">
    <source>
        <dbReference type="EMBL" id="CAB4871535.1"/>
    </source>
</evidence>
<accession>A0A6J7DRI3</accession>
<evidence type="ECO:0000256" key="5">
    <source>
        <dbReference type="ARBA" id="ARBA00023136"/>
    </source>
</evidence>
<dbReference type="Pfam" id="PF01545">
    <property type="entry name" value="Cation_efflux"/>
    <property type="match status" value="1"/>
</dbReference>
<dbReference type="InterPro" id="IPR050291">
    <property type="entry name" value="CDF_Transporter"/>
</dbReference>
<dbReference type="EMBL" id="CAFBLU010000010">
    <property type="protein sequence ID" value="CAB4871535.1"/>
    <property type="molecule type" value="Genomic_DNA"/>
</dbReference>
<protein>
    <submittedName>
        <fullName evidence="9">Unannotated protein</fullName>
    </submittedName>
</protein>
<name>A0A6J7DRI3_9ZZZZ</name>
<dbReference type="PANTHER" id="PTHR43840:SF15">
    <property type="entry name" value="MITOCHONDRIAL METAL TRANSPORTER 1-RELATED"/>
    <property type="match status" value="1"/>
</dbReference>
<dbReference type="SUPFAM" id="SSF160240">
    <property type="entry name" value="Cation efflux protein cytoplasmic domain-like"/>
    <property type="match status" value="3"/>
</dbReference>
<keyword evidence="2" id="KW-0813">Transport</keyword>
<evidence type="ECO:0000256" key="4">
    <source>
        <dbReference type="ARBA" id="ARBA00022989"/>
    </source>
</evidence>
<dbReference type="AlphaFoldDB" id="A0A6J7DRI3"/>
<dbReference type="InterPro" id="IPR036837">
    <property type="entry name" value="Cation_efflux_CTD_sf"/>
</dbReference>
<feature type="transmembrane region" description="Helical" evidence="6">
    <location>
        <begin position="78"/>
        <end position="100"/>
    </location>
</feature>
<evidence type="ECO:0000256" key="2">
    <source>
        <dbReference type="ARBA" id="ARBA00022448"/>
    </source>
</evidence>
<dbReference type="InterPro" id="IPR027469">
    <property type="entry name" value="Cation_efflux_TMD_sf"/>
</dbReference>
<dbReference type="NCBIfam" id="TIGR01297">
    <property type="entry name" value="CDF"/>
    <property type="match status" value="1"/>
</dbReference>
<dbReference type="SUPFAM" id="SSF161111">
    <property type="entry name" value="Cation efflux protein transmembrane domain-like"/>
    <property type="match status" value="1"/>
</dbReference>
<organism evidence="9">
    <name type="scientific">freshwater metagenome</name>
    <dbReference type="NCBI Taxonomy" id="449393"/>
    <lineage>
        <taxon>unclassified sequences</taxon>
        <taxon>metagenomes</taxon>
        <taxon>ecological metagenomes</taxon>
    </lineage>
</organism>
<feature type="transmembrane region" description="Helical" evidence="6">
    <location>
        <begin position="38"/>
        <end position="57"/>
    </location>
</feature>
<dbReference type="Gene3D" id="1.20.1510.10">
    <property type="entry name" value="Cation efflux protein transmembrane domain"/>
    <property type="match status" value="1"/>
</dbReference>
<evidence type="ECO:0000256" key="6">
    <source>
        <dbReference type="SAM" id="Phobius"/>
    </source>
</evidence>
<proteinExistence type="predicted"/>
<dbReference type="InterPro" id="IPR027470">
    <property type="entry name" value="Cation_efflux_CTD"/>
</dbReference>